<feature type="compositionally biased region" description="Polar residues" evidence="1">
    <location>
        <begin position="1"/>
        <end position="19"/>
    </location>
</feature>
<accession>A0A427AVD3</accession>
<comment type="caution">
    <text evidence="2">The sequence shown here is derived from an EMBL/GenBank/DDBJ whole genome shotgun (WGS) entry which is preliminary data.</text>
</comment>
<dbReference type="EMBL" id="AMZH03001199">
    <property type="protein sequence ID" value="RRT80219.1"/>
    <property type="molecule type" value="Genomic_DNA"/>
</dbReference>
<evidence type="ECO:0000256" key="1">
    <source>
        <dbReference type="SAM" id="MobiDB-lite"/>
    </source>
</evidence>
<dbReference type="AlphaFoldDB" id="A0A427AVD3"/>
<feature type="region of interest" description="Disordered" evidence="1">
    <location>
        <begin position="1"/>
        <end position="30"/>
    </location>
</feature>
<gene>
    <name evidence="2" type="ORF">B296_00001916</name>
</gene>
<protein>
    <submittedName>
        <fullName evidence="2">Uncharacterized protein</fullName>
    </submittedName>
</protein>
<dbReference type="Proteomes" id="UP000287651">
    <property type="component" value="Unassembled WGS sequence"/>
</dbReference>
<evidence type="ECO:0000313" key="3">
    <source>
        <dbReference type="Proteomes" id="UP000287651"/>
    </source>
</evidence>
<reference evidence="2 3" key="1">
    <citation type="journal article" date="2014" name="Agronomy (Basel)">
        <title>A Draft Genome Sequence for Ensete ventricosum, the Drought-Tolerant Tree Against Hunger.</title>
        <authorList>
            <person name="Harrison J."/>
            <person name="Moore K.A."/>
            <person name="Paszkiewicz K."/>
            <person name="Jones T."/>
            <person name="Grant M."/>
            <person name="Ambacheew D."/>
            <person name="Muzemil S."/>
            <person name="Studholme D.J."/>
        </authorList>
    </citation>
    <scope>NUCLEOTIDE SEQUENCE [LARGE SCALE GENOMIC DNA]</scope>
</reference>
<evidence type="ECO:0000313" key="2">
    <source>
        <dbReference type="EMBL" id="RRT80219.1"/>
    </source>
</evidence>
<sequence>MTWNHSTIPIQSRASSHLSMRTRGVQHDPWRRTAPSWRRILNRQALCEGACRLVNWSTKPGPTPAAHS</sequence>
<organism evidence="2 3">
    <name type="scientific">Ensete ventricosum</name>
    <name type="common">Abyssinian banana</name>
    <name type="synonym">Musa ensete</name>
    <dbReference type="NCBI Taxonomy" id="4639"/>
    <lineage>
        <taxon>Eukaryota</taxon>
        <taxon>Viridiplantae</taxon>
        <taxon>Streptophyta</taxon>
        <taxon>Embryophyta</taxon>
        <taxon>Tracheophyta</taxon>
        <taxon>Spermatophyta</taxon>
        <taxon>Magnoliopsida</taxon>
        <taxon>Liliopsida</taxon>
        <taxon>Zingiberales</taxon>
        <taxon>Musaceae</taxon>
        <taxon>Ensete</taxon>
    </lineage>
</organism>
<proteinExistence type="predicted"/>
<name>A0A427AVD3_ENSVE</name>